<proteinExistence type="predicted"/>
<comment type="caution">
    <text evidence="1">The sequence shown here is derived from an EMBL/GenBank/DDBJ whole genome shotgun (WGS) entry which is preliminary data.</text>
</comment>
<accession>A0AAN5I854</accession>
<dbReference type="Proteomes" id="UP001328107">
    <property type="component" value="Unassembled WGS sequence"/>
</dbReference>
<dbReference type="PANTHER" id="PTHR47510">
    <property type="entry name" value="REVERSE TRANSCRIPTASE DOMAIN-CONTAINING PROTEIN"/>
    <property type="match status" value="1"/>
</dbReference>
<sequence length="267" mass="30389">NSKDLYRHIRTLTQPKPSIPKELVDTSGAIVTSTIDIANTLASRFASHFTLDDGLLPSVSSHPFPSYLRNVSFLPHEVHKALKQLSSSCSSGHDNIPQIIFRKCSSPAPQYLINNVILEQVPQQRDLGVQVLPTLNNSASIDDRVQKATTVMHIMLRAVTRLSFLGLQALFERRVTYDLVLARRIMHGDTILDRSKFFLFAPLRERTNNFGIHIEKTKSTPRYHCFSRRVARILNALPSHVLSSPSIHVYKKRLRALEFDFSKYIFQ</sequence>
<protein>
    <submittedName>
        <fullName evidence="1">Uncharacterized protein</fullName>
    </submittedName>
</protein>
<gene>
    <name evidence="1" type="ORF">PMAYCL1PPCAC_24031</name>
</gene>
<dbReference type="AlphaFoldDB" id="A0AAN5I854"/>
<name>A0AAN5I854_9BILA</name>
<reference evidence="2" key="1">
    <citation type="submission" date="2022-10" db="EMBL/GenBank/DDBJ databases">
        <title>Genome assembly of Pristionchus species.</title>
        <authorList>
            <person name="Yoshida K."/>
            <person name="Sommer R.J."/>
        </authorList>
    </citation>
    <scope>NUCLEOTIDE SEQUENCE [LARGE SCALE GENOMIC DNA]</scope>
    <source>
        <strain evidence="2">RS5460</strain>
    </source>
</reference>
<dbReference type="PANTHER" id="PTHR47510:SF3">
    <property type="entry name" value="ENDO_EXONUCLEASE_PHOSPHATASE DOMAIN-CONTAINING PROTEIN"/>
    <property type="match status" value="1"/>
</dbReference>
<keyword evidence="2" id="KW-1185">Reference proteome</keyword>
<evidence type="ECO:0000313" key="2">
    <source>
        <dbReference type="Proteomes" id="UP001328107"/>
    </source>
</evidence>
<organism evidence="1 2">
    <name type="scientific">Pristionchus mayeri</name>
    <dbReference type="NCBI Taxonomy" id="1317129"/>
    <lineage>
        <taxon>Eukaryota</taxon>
        <taxon>Metazoa</taxon>
        <taxon>Ecdysozoa</taxon>
        <taxon>Nematoda</taxon>
        <taxon>Chromadorea</taxon>
        <taxon>Rhabditida</taxon>
        <taxon>Rhabditina</taxon>
        <taxon>Diplogasteromorpha</taxon>
        <taxon>Diplogasteroidea</taxon>
        <taxon>Neodiplogasteridae</taxon>
        <taxon>Pristionchus</taxon>
    </lineage>
</organism>
<feature type="non-terminal residue" evidence="1">
    <location>
        <position position="1"/>
    </location>
</feature>
<dbReference type="EMBL" id="BTRK01000005">
    <property type="protein sequence ID" value="GMR53836.1"/>
    <property type="molecule type" value="Genomic_DNA"/>
</dbReference>
<evidence type="ECO:0000313" key="1">
    <source>
        <dbReference type="EMBL" id="GMR53836.1"/>
    </source>
</evidence>